<keyword evidence="1" id="KW-1133">Transmembrane helix</keyword>
<evidence type="ECO:0000313" key="2">
    <source>
        <dbReference type="EMBL" id="CAA9542560.1"/>
    </source>
</evidence>
<keyword evidence="1" id="KW-0472">Membrane</keyword>
<protein>
    <submittedName>
        <fullName evidence="2">Uncharacterized protein</fullName>
    </submittedName>
</protein>
<sequence length="65" mass="6975">MTPPTTRQIWTRSLVIGAVLGLFVSVGFGRFESERSLILFVVVTAIAAVVLGVLFSRLNAGGARR</sequence>
<feature type="transmembrane region" description="Helical" evidence="1">
    <location>
        <begin position="37"/>
        <end position="55"/>
    </location>
</feature>
<evidence type="ECO:0000256" key="1">
    <source>
        <dbReference type="SAM" id="Phobius"/>
    </source>
</evidence>
<keyword evidence="1" id="KW-0812">Transmembrane</keyword>
<gene>
    <name evidence="2" type="ORF">AVDCRST_MAG33-155</name>
</gene>
<feature type="transmembrane region" description="Helical" evidence="1">
    <location>
        <begin position="12"/>
        <end position="31"/>
    </location>
</feature>
<reference evidence="2" key="1">
    <citation type="submission" date="2020-02" db="EMBL/GenBank/DDBJ databases">
        <authorList>
            <person name="Meier V. D."/>
        </authorList>
    </citation>
    <scope>NUCLEOTIDE SEQUENCE</scope>
    <source>
        <strain evidence="2">AVDCRST_MAG33</strain>
    </source>
</reference>
<dbReference type="EMBL" id="CADCWK010000013">
    <property type="protein sequence ID" value="CAA9542560.1"/>
    <property type="molecule type" value="Genomic_DNA"/>
</dbReference>
<name>A0A6J4U899_9BACT</name>
<dbReference type="AlphaFoldDB" id="A0A6J4U899"/>
<proteinExistence type="predicted"/>
<organism evidence="2">
    <name type="scientific">uncultured Thermomicrobiales bacterium</name>
    <dbReference type="NCBI Taxonomy" id="1645740"/>
    <lineage>
        <taxon>Bacteria</taxon>
        <taxon>Pseudomonadati</taxon>
        <taxon>Thermomicrobiota</taxon>
        <taxon>Thermomicrobia</taxon>
        <taxon>Thermomicrobiales</taxon>
        <taxon>environmental samples</taxon>
    </lineage>
</organism>
<accession>A0A6J4U899</accession>